<name>A0A1G8EBV3_ANETH</name>
<dbReference type="SUPFAM" id="SSF48008">
    <property type="entry name" value="GntR ligand-binding domain-like"/>
    <property type="match status" value="1"/>
</dbReference>
<proteinExistence type="predicted"/>
<dbReference type="Pfam" id="PF07729">
    <property type="entry name" value="FCD"/>
    <property type="match status" value="1"/>
</dbReference>
<dbReference type="PROSITE" id="PS50949">
    <property type="entry name" value="HTH_GNTR"/>
    <property type="match status" value="1"/>
</dbReference>
<keyword evidence="1" id="KW-0805">Transcription regulation</keyword>
<feature type="domain" description="HTH gntR-type" evidence="4">
    <location>
        <begin position="10"/>
        <end position="77"/>
    </location>
</feature>
<evidence type="ECO:0000313" key="8">
    <source>
        <dbReference type="Proteomes" id="UP000826616"/>
    </source>
</evidence>
<keyword evidence="8" id="KW-1185">Reference proteome</keyword>
<reference evidence="6 7" key="1">
    <citation type="submission" date="2016-10" db="EMBL/GenBank/DDBJ databases">
        <authorList>
            <person name="de Groot N.N."/>
        </authorList>
    </citation>
    <scope>NUCLEOTIDE SEQUENCE [LARGE SCALE GENOMIC DNA]</scope>
    <source>
        <strain evidence="6 7">L 420-91</strain>
    </source>
</reference>
<dbReference type="EMBL" id="CP080764">
    <property type="protein sequence ID" value="QYY41840.1"/>
    <property type="molecule type" value="Genomic_DNA"/>
</dbReference>
<dbReference type="InterPro" id="IPR011711">
    <property type="entry name" value="GntR_C"/>
</dbReference>
<evidence type="ECO:0000256" key="2">
    <source>
        <dbReference type="ARBA" id="ARBA00023125"/>
    </source>
</evidence>
<dbReference type="Proteomes" id="UP000826616">
    <property type="component" value="Chromosome"/>
</dbReference>
<evidence type="ECO:0000256" key="1">
    <source>
        <dbReference type="ARBA" id="ARBA00023015"/>
    </source>
</evidence>
<dbReference type="InterPro" id="IPR008920">
    <property type="entry name" value="TF_FadR/GntR_C"/>
</dbReference>
<dbReference type="SUPFAM" id="SSF46785">
    <property type="entry name" value="Winged helix' DNA-binding domain"/>
    <property type="match status" value="1"/>
</dbReference>
<organism evidence="6 7">
    <name type="scientific">Aneurinibacillus thermoaerophilus</name>
    <dbReference type="NCBI Taxonomy" id="143495"/>
    <lineage>
        <taxon>Bacteria</taxon>
        <taxon>Bacillati</taxon>
        <taxon>Bacillota</taxon>
        <taxon>Bacilli</taxon>
        <taxon>Bacillales</taxon>
        <taxon>Paenibacillaceae</taxon>
        <taxon>Aneurinibacillus group</taxon>
        <taxon>Aneurinibacillus</taxon>
    </lineage>
</organism>
<dbReference type="PANTHER" id="PTHR43537:SF24">
    <property type="entry name" value="GLUCONATE OPERON TRANSCRIPTIONAL REPRESSOR"/>
    <property type="match status" value="1"/>
</dbReference>
<reference evidence="5 8" key="2">
    <citation type="submission" date="2021-08" db="EMBL/GenBank/DDBJ databases">
        <title>Complete genome sequence of the strain Aneurinibacillus thermoaerophilus CCM 8960.</title>
        <authorList>
            <person name="Musilova J."/>
            <person name="Kourilova X."/>
            <person name="Pernicova I."/>
            <person name="Bezdicek M."/>
            <person name="Lengerova M."/>
            <person name="Obruca S."/>
            <person name="Sedlar K."/>
        </authorList>
    </citation>
    <scope>NUCLEOTIDE SEQUENCE [LARGE SCALE GENOMIC DNA]</scope>
    <source>
        <strain evidence="5 8">CCM 8960</strain>
    </source>
</reference>
<dbReference type="OrthoDB" id="9781630at2"/>
<dbReference type="GO" id="GO:0003677">
    <property type="term" value="F:DNA binding"/>
    <property type="evidence" value="ECO:0007669"/>
    <property type="project" value="UniProtKB-KW"/>
</dbReference>
<evidence type="ECO:0000313" key="5">
    <source>
        <dbReference type="EMBL" id="QYY41840.1"/>
    </source>
</evidence>
<dbReference type="EMBL" id="FNDE01000042">
    <property type="protein sequence ID" value="SDH67368.1"/>
    <property type="molecule type" value="Genomic_DNA"/>
</dbReference>
<keyword evidence="2 6" id="KW-0238">DNA-binding</keyword>
<dbReference type="InterPro" id="IPR036390">
    <property type="entry name" value="WH_DNA-bd_sf"/>
</dbReference>
<dbReference type="GeneID" id="97142321"/>
<sequence>MSLFKVQQPLSLKQQAYEGIKNAIINHIILPGEVLYERSLSENLGISRTPIREAIPLLELEGWVTSIPRKGTFVSTITERDVEEVIQIRRAIEVLVIELLIPIISPNHIQKLEQLYSKQVEEKQDNKSFISTDKDFHIYLAELSGNRRLVQLMQTISDQIRWFGVSALHSPNRTEQTLKEHALIIECLKNKDVEKAKKAVLDHIECTRMAVLSSLKIKKGEKP</sequence>
<dbReference type="RefSeq" id="WP_057898139.1">
    <property type="nucleotide sequence ID" value="NZ_CP080764.1"/>
</dbReference>
<dbReference type="SMART" id="SM00345">
    <property type="entry name" value="HTH_GNTR"/>
    <property type="match status" value="1"/>
</dbReference>
<evidence type="ECO:0000313" key="7">
    <source>
        <dbReference type="Proteomes" id="UP000198956"/>
    </source>
</evidence>
<gene>
    <name evidence="5" type="ORF">K3F53_13135</name>
    <name evidence="6" type="ORF">SAMN04489735_10426</name>
</gene>
<evidence type="ECO:0000256" key="3">
    <source>
        <dbReference type="ARBA" id="ARBA00023163"/>
    </source>
</evidence>
<dbReference type="Gene3D" id="1.20.120.530">
    <property type="entry name" value="GntR ligand-binding domain-like"/>
    <property type="match status" value="1"/>
</dbReference>
<evidence type="ECO:0000313" key="6">
    <source>
        <dbReference type="EMBL" id="SDH67368.1"/>
    </source>
</evidence>
<keyword evidence="3" id="KW-0804">Transcription</keyword>
<dbReference type="SMART" id="SM00895">
    <property type="entry name" value="FCD"/>
    <property type="match status" value="1"/>
</dbReference>
<protein>
    <submittedName>
        <fullName evidence="6">DNA-binding transcriptional regulator, GntR family</fullName>
    </submittedName>
    <submittedName>
        <fullName evidence="5">GntR family transcriptional regulator</fullName>
    </submittedName>
</protein>
<evidence type="ECO:0000259" key="4">
    <source>
        <dbReference type="PROSITE" id="PS50949"/>
    </source>
</evidence>
<dbReference type="AlphaFoldDB" id="A0A1G8EBV3"/>
<dbReference type="PANTHER" id="PTHR43537">
    <property type="entry name" value="TRANSCRIPTIONAL REGULATOR, GNTR FAMILY"/>
    <property type="match status" value="1"/>
</dbReference>
<accession>A0A1G8EBV3</accession>
<dbReference type="PRINTS" id="PR00035">
    <property type="entry name" value="HTHGNTR"/>
</dbReference>
<dbReference type="InterPro" id="IPR000524">
    <property type="entry name" value="Tscrpt_reg_HTH_GntR"/>
</dbReference>
<dbReference type="Pfam" id="PF00392">
    <property type="entry name" value="GntR"/>
    <property type="match status" value="1"/>
</dbReference>
<dbReference type="GO" id="GO:0003700">
    <property type="term" value="F:DNA-binding transcription factor activity"/>
    <property type="evidence" value="ECO:0007669"/>
    <property type="project" value="InterPro"/>
</dbReference>
<dbReference type="Proteomes" id="UP000198956">
    <property type="component" value="Unassembled WGS sequence"/>
</dbReference>
<dbReference type="Gene3D" id="1.10.10.10">
    <property type="entry name" value="Winged helix-like DNA-binding domain superfamily/Winged helix DNA-binding domain"/>
    <property type="match status" value="1"/>
</dbReference>
<dbReference type="CDD" id="cd07377">
    <property type="entry name" value="WHTH_GntR"/>
    <property type="match status" value="1"/>
</dbReference>
<dbReference type="InterPro" id="IPR036388">
    <property type="entry name" value="WH-like_DNA-bd_sf"/>
</dbReference>